<dbReference type="OrthoDB" id="9906970at2"/>
<protein>
    <submittedName>
        <fullName evidence="1">Uncharacterized protein</fullName>
    </submittedName>
</protein>
<accession>A0A4R5MCQ5</accession>
<comment type="caution">
    <text evidence="1">The sequence shown here is derived from an EMBL/GenBank/DDBJ whole genome shotgun (WGS) entry which is preliminary data.</text>
</comment>
<reference evidence="1 2" key="1">
    <citation type="submission" date="2019-03" db="EMBL/GenBank/DDBJ databases">
        <title>Paraburkholderia sp. 4M-K11, isolated from subtropical forest soil.</title>
        <authorList>
            <person name="Gao Z.-H."/>
            <person name="Qiu L.-H."/>
        </authorList>
    </citation>
    <scope>NUCLEOTIDE SEQUENCE [LARGE SCALE GENOMIC DNA]</scope>
    <source>
        <strain evidence="1 2">4M-K11</strain>
    </source>
</reference>
<proteinExistence type="predicted"/>
<dbReference type="RefSeq" id="WP_133194496.1">
    <property type="nucleotide sequence ID" value="NZ_JBHUCW010000006.1"/>
</dbReference>
<dbReference type="EMBL" id="SMRP01000003">
    <property type="protein sequence ID" value="TDG24659.1"/>
    <property type="molecule type" value="Genomic_DNA"/>
</dbReference>
<organism evidence="1 2">
    <name type="scientific">Paraburkholderia silviterrae</name>
    <dbReference type="NCBI Taxonomy" id="2528715"/>
    <lineage>
        <taxon>Bacteria</taxon>
        <taxon>Pseudomonadati</taxon>
        <taxon>Pseudomonadota</taxon>
        <taxon>Betaproteobacteria</taxon>
        <taxon>Burkholderiales</taxon>
        <taxon>Burkholderiaceae</taxon>
        <taxon>Paraburkholderia</taxon>
    </lineage>
</organism>
<sequence length="91" mass="10490">MKNSVRFAHAHAAEIEHIIESHKFHDPQLIDYDDPKYELTLLISPVNRPSLADMGAIMNEFEDRWNVKVMLVTPQALSPADRELVRPLRVT</sequence>
<dbReference type="Proteomes" id="UP000295722">
    <property type="component" value="Unassembled WGS sequence"/>
</dbReference>
<keyword evidence="2" id="KW-1185">Reference proteome</keyword>
<evidence type="ECO:0000313" key="2">
    <source>
        <dbReference type="Proteomes" id="UP000295722"/>
    </source>
</evidence>
<gene>
    <name evidence="1" type="ORF">EYW47_08900</name>
</gene>
<name>A0A4R5MCQ5_9BURK</name>
<dbReference type="AlphaFoldDB" id="A0A4R5MCQ5"/>
<evidence type="ECO:0000313" key="1">
    <source>
        <dbReference type="EMBL" id="TDG24659.1"/>
    </source>
</evidence>